<organism evidence="2 3">
    <name type="scientific">Methyloversatilis universalis (strain ATCC BAA-1314 / DSM 25237 / JCM 13912 / CCUG 52030 / FAM5)</name>
    <dbReference type="NCBI Taxonomy" id="1000565"/>
    <lineage>
        <taxon>Bacteria</taxon>
        <taxon>Pseudomonadati</taxon>
        <taxon>Pseudomonadota</taxon>
        <taxon>Betaproteobacteria</taxon>
        <taxon>Nitrosomonadales</taxon>
        <taxon>Sterolibacteriaceae</taxon>
        <taxon>Methyloversatilis</taxon>
    </lineage>
</organism>
<keyword evidence="1" id="KW-0472">Membrane</keyword>
<keyword evidence="1" id="KW-1133">Transmembrane helix</keyword>
<accession>F5RBC7</accession>
<evidence type="ECO:0000313" key="3">
    <source>
        <dbReference type="Proteomes" id="UP000005019"/>
    </source>
</evidence>
<dbReference type="EMBL" id="AFHG01000043">
    <property type="protein sequence ID" value="EGK72098.1"/>
    <property type="molecule type" value="Genomic_DNA"/>
</dbReference>
<sequence length="206" mass="23121">MSPHTLLTLYLAASVLTLMMALVQQAISAFQNRKGRALLDLRPAPDTTQGRWIKRTMIAPLAALAVVALWPVGLWLLIVRLYRLCRQTVPGPEDDAGHADIEEPFDTALSDFRPRSDHLVERLTRAAIEQRETVTDPLNAAPPLPFGHLNRRWQAFADQLDPGDELWSFESPHVTAFGTLEVRCGYARMRRGQVLDGMTAERTREA</sequence>
<keyword evidence="1" id="KW-0812">Transmembrane</keyword>
<protein>
    <submittedName>
        <fullName evidence="2">Uncharacterized protein</fullName>
    </submittedName>
</protein>
<proteinExistence type="predicted"/>
<dbReference type="STRING" id="1000565.METUNv1_01570"/>
<comment type="caution">
    <text evidence="2">The sequence shown here is derived from an EMBL/GenBank/DDBJ whole genome shotgun (WGS) entry which is preliminary data.</text>
</comment>
<feature type="transmembrane region" description="Helical" evidence="1">
    <location>
        <begin position="57"/>
        <end position="78"/>
    </location>
</feature>
<reference evidence="2 3" key="1">
    <citation type="journal article" date="2011" name="J. Bacteriol.">
        <title>Genome sequence of Methyloversatilis universalis FAM5T, a methylotrophic representative of the order Rhodocyclales.</title>
        <authorList>
            <person name="Kittichotirat W."/>
            <person name="Good N.M."/>
            <person name="Hall R."/>
            <person name="Bringel F."/>
            <person name="Lajus A."/>
            <person name="Medigue C."/>
            <person name="Smalley N.E."/>
            <person name="Beck D."/>
            <person name="Bumgarner R."/>
            <person name="Vuilleumier S."/>
            <person name="Kalyuzhnaya M.G."/>
        </authorList>
    </citation>
    <scope>NUCLEOTIDE SEQUENCE [LARGE SCALE GENOMIC DNA]</scope>
    <source>
        <strain evidence="3">ATCC BAA-1314 / JCM 13912 / FAM5</strain>
    </source>
</reference>
<gene>
    <name evidence="2" type="ORF">METUNv1_01570</name>
</gene>
<dbReference type="RefSeq" id="WP_008060493.1">
    <property type="nucleotide sequence ID" value="NZ_AFHG01000043.1"/>
</dbReference>
<dbReference type="OrthoDB" id="8902023at2"/>
<keyword evidence="3" id="KW-1185">Reference proteome</keyword>
<dbReference type="AlphaFoldDB" id="F5RBC7"/>
<evidence type="ECO:0000313" key="2">
    <source>
        <dbReference type="EMBL" id="EGK72098.1"/>
    </source>
</evidence>
<evidence type="ECO:0000256" key="1">
    <source>
        <dbReference type="SAM" id="Phobius"/>
    </source>
</evidence>
<dbReference type="Proteomes" id="UP000005019">
    <property type="component" value="Unassembled WGS sequence"/>
</dbReference>
<name>F5RBC7_METUF</name>